<dbReference type="SUPFAM" id="SSF53335">
    <property type="entry name" value="S-adenosyl-L-methionine-dependent methyltransferases"/>
    <property type="match status" value="1"/>
</dbReference>
<proteinExistence type="predicted"/>
<evidence type="ECO:0000313" key="5">
    <source>
        <dbReference type="Proteomes" id="UP000249134"/>
    </source>
</evidence>
<dbReference type="AlphaFoldDB" id="A0A2X4W3B6"/>
<protein>
    <submittedName>
        <fullName evidence="4">Type 11 methyltransferase</fullName>
        <ecNumber evidence="4">2.1.1.-</ecNumber>
    </submittedName>
</protein>
<dbReference type="GO" id="GO:0008168">
    <property type="term" value="F:methyltransferase activity"/>
    <property type="evidence" value="ECO:0007669"/>
    <property type="project" value="UniProtKB-KW"/>
</dbReference>
<evidence type="ECO:0000256" key="1">
    <source>
        <dbReference type="ARBA" id="ARBA00022603"/>
    </source>
</evidence>
<gene>
    <name evidence="4" type="primary">rebM</name>
    <name evidence="4" type="ORF">NCTC4824_02236</name>
</gene>
<feature type="domain" description="Methyltransferase" evidence="3">
    <location>
        <begin position="44"/>
        <end position="131"/>
    </location>
</feature>
<keyword evidence="1 4" id="KW-0489">Methyltransferase</keyword>
<dbReference type="Proteomes" id="UP000249134">
    <property type="component" value="Chromosome 1"/>
</dbReference>
<organism evidence="4 5">
    <name type="scientific">Lederbergia lenta</name>
    <name type="common">Bacillus lentus</name>
    <dbReference type="NCBI Taxonomy" id="1467"/>
    <lineage>
        <taxon>Bacteria</taxon>
        <taxon>Bacillati</taxon>
        <taxon>Bacillota</taxon>
        <taxon>Bacilli</taxon>
        <taxon>Bacillales</taxon>
        <taxon>Bacillaceae</taxon>
        <taxon>Lederbergia</taxon>
    </lineage>
</organism>
<dbReference type="InterPro" id="IPR029063">
    <property type="entry name" value="SAM-dependent_MTases_sf"/>
</dbReference>
<sequence>MNKQQKQLRKDTWNAQLYDIKHSFVSMYGDTLVELLDPKQGERILDLGCGTGDLAKKLYDLKTDIIGVDKSDHMVTQARKKYPNIKFSVCDATVLSYDHEFDAVFSNAAIHWIKQPKQALHCIFNSLKPGGRFIAEFGGKGNVQSITDEIRKQFKRLDLEFKEEQFPWYFPSIGEYSSLMEAVGFKVTFAQHYDRPTQLDGDHGLSNWIEMFCMDILKHVDEDSKDKIIRNAEKNLIDILYKDGNWIADYKRIRVIGVKA</sequence>
<name>A0A2X4W3B6_LEDLE</name>
<evidence type="ECO:0000256" key="2">
    <source>
        <dbReference type="ARBA" id="ARBA00022679"/>
    </source>
</evidence>
<dbReference type="EC" id="2.1.1.-" evidence="4"/>
<dbReference type="KEGG" id="blen:NCTC4824_02236"/>
<dbReference type="GO" id="GO:0032259">
    <property type="term" value="P:methylation"/>
    <property type="evidence" value="ECO:0007669"/>
    <property type="project" value="UniProtKB-KW"/>
</dbReference>
<dbReference type="CDD" id="cd02440">
    <property type="entry name" value="AdoMet_MTases"/>
    <property type="match status" value="1"/>
</dbReference>
<accession>A0A2X4W3B6</accession>
<dbReference type="Gene3D" id="3.40.50.150">
    <property type="entry name" value="Vaccinia Virus protein VP39"/>
    <property type="match status" value="1"/>
</dbReference>
<dbReference type="InterPro" id="IPR041698">
    <property type="entry name" value="Methyltransf_25"/>
</dbReference>
<reference evidence="4 5" key="1">
    <citation type="submission" date="2018-06" db="EMBL/GenBank/DDBJ databases">
        <authorList>
            <consortium name="Pathogen Informatics"/>
            <person name="Doyle S."/>
        </authorList>
    </citation>
    <scope>NUCLEOTIDE SEQUENCE [LARGE SCALE GENOMIC DNA]</scope>
    <source>
        <strain evidence="4 5">NCTC4824</strain>
    </source>
</reference>
<dbReference type="STRING" id="1348624.GCA_001591545_01289"/>
<dbReference type="EMBL" id="LS483476">
    <property type="protein sequence ID" value="SQI58656.1"/>
    <property type="molecule type" value="Genomic_DNA"/>
</dbReference>
<dbReference type="PANTHER" id="PTHR43861:SF1">
    <property type="entry name" value="TRANS-ACONITATE 2-METHYLTRANSFERASE"/>
    <property type="match status" value="1"/>
</dbReference>
<evidence type="ECO:0000313" key="4">
    <source>
        <dbReference type="EMBL" id="SQI58656.1"/>
    </source>
</evidence>
<keyword evidence="5" id="KW-1185">Reference proteome</keyword>
<dbReference type="PANTHER" id="PTHR43861">
    <property type="entry name" value="TRANS-ACONITATE 2-METHYLTRANSFERASE-RELATED"/>
    <property type="match status" value="1"/>
</dbReference>
<evidence type="ECO:0000259" key="3">
    <source>
        <dbReference type="Pfam" id="PF13649"/>
    </source>
</evidence>
<keyword evidence="2 4" id="KW-0808">Transferase</keyword>
<dbReference type="Pfam" id="PF13649">
    <property type="entry name" value="Methyltransf_25"/>
    <property type="match status" value="1"/>
</dbReference>